<reference evidence="2" key="1">
    <citation type="submission" date="2021-11" db="EMBL/GenBank/DDBJ databases">
        <title>The complete genome of Massilia sp sp. G4R7.</title>
        <authorList>
            <person name="Liu L."/>
            <person name="Yue J."/>
            <person name="Yuan J."/>
            <person name="Yang F."/>
            <person name="Li L."/>
        </authorList>
    </citation>
    <scope>NUCLEOTIDE SEQUENCE</scope>
    <source>
        <strain evidence="2">G4R7</strain>
    </source>
</reference>
<evidence type="ECO:0000313" key="2">
    <source>
        <dbReference type="EMBL" id="MCD2515520.1"/>
    </source>
</evidence>
<comment type="caution">
    <text evidence="2">The sequence shown here is derived from an EMBL/GenBank/DDBJ whole genome shotgun (WGS) entry which is preliminary data.</text>
</comment>
<dbReference type="Proteomes" id="UP001179361">
    <property type="component" value="Unassembled WGS sequence"/>
</dbReference>
<feature type="domain" description="DUF6998" evidence="1">
    <location>
        <begin position="15"/>
        <end position="156"/>
    </location>
</feature>
<evidence type="ECO:0000313" key="3">
    <source>
        <dbReference type="Proteomes" id="UP001179361"/>
    </source>
</evidence>
<protein>
    <recommendedName>
        <fullName evidence="1">DUF6998 domain-containing protein</fullName>
    </recommendedName>
</protein>
<gene>
    <name evidence="2" type="ORF">LQ564_04255</name>
</gene>
<accession>A0ABS8Q1B1</accession>
<sequence>MSDTAIIVELPEVIKNLWAAQQALAEHYNDTGLKFTLDGRLVGDIAEAIALQHFNLLLPQSRTGGVDAITPTGKTVQVKATGNPKSGPAFTPGRGCADYLLFFAINFEANTASVIYNGPEAPVRALLPSQGWAGTKVIPLADMHRLAKNVAPSARIAYSPRSTVPII</sequence>
<dbReference type="RefSeq" id="WP_231056826.1">
    <property type="nucleotide sequence ID" value="NZ_JAJNOC010000001.1"/>
</dbReference>
<evidence type="ECO:0000259" key="1">
    <source>
        <dbReference type="Pfam" id="PF22522"/>
    </source>
</evidence>
<dbReference type="InterPro" id="IPR054267">
    <property type="entry name" value="DUF6998"/>
</dbReference>
<proteinExistence type="predicted"/>
<name>A0ABS8Q1B1_9BURK</name>
<dbReference type="Pfam" id="PF22522">
    <property type="entry name" value="DUF6998"/>
    <property type="match status" value="1"/>
</dbReference>
<organism evidence="2 3">
    <name type="scientific">Massilia phyllostachyos</name>
    <dbReference type="NCBI Taxonomy" id="2898585"/>
    <lineage>
        <taxon>Bacteria</taxon>
        <taxon>Pseudomonadati</taxon>
        <taxon>Pseudomonadota</taxon>
        <taxon>Betaproteobacteria</taxon>
        <taxon>Burkholderiales</taxon>
        <taxon>Oxalobacteraceae</taxon>
        <taxon>Telluria group</taxon>
        <taxon>Massilia</taxon>
    </lineage>
</organism>
<keyword evidence="3" id="KW-1185">Reference proteome</keyword>
<dbReference type="EMBL" id="JAJNOC010000001">
    <property type="protein sequence ID" value="MCD2515520.1"/>
    <property type="molecule type" value="Genomic_DNA"/>
</dbReference>